<feature type="signal peptide" evidence="1">
    <location>
        <begin position="1"/>
        <end position="20"/>
    </location>
</feature>
<dbReference type="InterPro" id="IPR026444">
    <property type="entry name" value="Secre_tail"/>
</dbReference>
<dbReference type="OrthoDB" id="607399at2"/>
<comment type="caution">
    <text evidence="2">The sequence shown here is derived from an EMBL/GenBank/DDBJ whole genome shotgun (WGS) entry which is preliminary data.</text>
</comment>
<dbReference type="NCBIfam" id="TIGR04183">
    <property type="entry name" value="Por_Secre_tail"/>
    <property type="match status" value="1"/>
</dbReference>
<keyword evidence="1" id="KW-0732">Signal</keyword>
<feature type="chain" id="PRO_5020679035" evidence="1">
    <location>
        <begin position="21"/>
        <end position="924"/>
    </location>
</feature>
<keyword evidence="3" id="KW-1185">Reference proteome</keyword>
<dbReference type="EMBL" id="STFF01000003">
    <property type="protein sequence ID" value="THU39350.1"/>
    <property type="molecule type" value="Genomic_DNA"/>
</dbReference>
<evidence type="ECO:0000313" key="3">
    <source>
        <dbReference type="Proteomes" id="UP000306918"/>
    </source>
</evidence>
<organism evidence="2 3">
    <name type="scientific">Niastella caeni</name>
    <dbReference type="NCBI Taxonomy" id="2569763"/>
    <lineage>
        <taxon>Bacteria</taxon>
        <taxon>Pseudomonadati</taxon>
        <taxon>Bacteroidota</taxon>
        <taxon>Chitinophagia</taxon>
        <taxon>Chitinophagales</taxon>
        <taxon>Chitinophagaceae</taxon>
        <taxon>Niastella</taxon>
    </lineage>
</organism>
<gene>
    <name evidence="2" type="ORF">FAM09_12630</name>
</gene>
<dbReference type="Gene3D" id="2.60.120.260">
    <property type="entry name" value="Galactose-binding domain-like"/>
    <property type="match status" value="1"/>
</dbReference>
<reference evidence="2 3" key="1">
    <citation type="submission" date="2019-04" db="EMBL/GenBank/DDBJ databases">
        <title>Niastella caeni sp. nov., isolated from activated sludge.</title>
        <authorList>
            <person name="Sheng M."/>
        </authorList>
    </citation>
    <scope>NUCLEOTIDE SEQUENCE [LARGE SCALE GENOMIC DNA]</scope>
    <source>
        <strain evidence="2 3">HX-2-15</strain>
    </source>
</reference>
<dbReference type="Proteomes" id="UP000306918">
    <property type="component" value="Unassembled WGS sequence"/>
</dbReference>
<evidence type="ECO:0000313" key="2">
    <source>
        <dbReference type="EMBL" id="THU39350.1"/>
    </source>
</evidence>
<proteinExistence type="predicted"/>
<sequence>MKRISLFWLCMLLAGQTIYAQSPIFTYGSGWLYLDNGTDQGTAWRSLSYNDSSWKTGNGKFGYGLSGLTTIVSYGPNPSQKYITTYFRKKINITNPANFTSFAAGVLRDDGIVVYVNGVEVYRNKMPTGSINYLTFGKDAEDNGSVTQAFTINKTAFVSGNNVIAVEIHQKTVTNADLAFDMQLSGNGAIIDLTPPIVTSIRRQVPASQLTSDTTVTFRSTFSEKVRGVDTGDFILTTVSGTASGVLAESAVVGTDSLTYDITVNNILGNGTLRLDLKGSGTGITDTADNEMTTGFTNGETYFIEQSGAPIVTSINRQLPASEQTDTNAVTFRVVFSKKVKGVDAADFNTFTSGGNVRGTLTKVGLTAINSSLPDAVKMVGTDSTTYDVTVRAIAGSGTIRLDVKDHNTGITDAAGTALAGGFTNGQTYTVNITPSLGFSSFQDITPMNIGSATRVTPQAKVWNYAGKWWAVLTNSDGTKVFRLDGSVWTDVLTLVSATNSRADCRVVGNLAHVLLLRGAGSASYFISLEYDPALQRYKRWTQRTSTVNIVFESGNTTATLDIDSTSRIWIASNSNGNMLVRWSDPPYSTFSAPITIASGATNNDICAVTALPGRIGVLWSNQNTRLFGFKTHVDGASPTTWSADEAPASQSALNVGDGMGDFQMNLVAASDSTLYCAVKTAYDKNGYPTIALLVRRPNNTWDNLHPVTSSKEGDRPFVVLNEAAGKVKVFYTTHLSNEDGSRSGDIMYRESSTATISFGAPVTFMSGNGINSLIYTSSTHQTYNPSIVVITTNESLNPSKALGVLATDPVPPENLARAASSPVLPMALPDNEMNGDSYKVKWLVRPNPFAGNAIVDFSLPLSGRYSIMLYDSKGSMIRVIRQAYAEAGVRNIISFDGSCLAAGLYLVKIQTEWQVQTMKLLKK</sequence>
<protein>
    <submittedName>
        <fullName evidence="2">T9SS type A sorting domain-containing protein</fullName>
    </submittedName>
</protein>
<accession>A0A4S8HUV3</accession>
<dbReference type="SUPFAM" id="SSF89372">
    <property type="entry name" value="Fucose-specific lectin"/>
    <property type="match status" value="1"/>
</dbReference>
<evidence type="ECO:0000256" key="1">
    <source>
        <dbReference type="SAM" id="SignalP"/>
    </source>
</evidence>
<dbReference type="RefSeq" id="WP_136577482.1">
    <property type="nucleotide sequence ID" value="NZ_STFF01000003.1"/>
</dbReference>
<dbReference type="AlphaFoldDB" id="A0A4S8HUV3"/>
<name>A0A4S8HUV3_9BACT</name>